<accession>A0A2S6H9N4</accession>
<dbReference type="InterPro" id="IPR050177">
    <property type="entry name" value="Lipid_A_modif_metabolic_enz"/>
</dbReference>
<protein>
    <submittedName>
        <fullName evidence="2">Nucleoside-diphosphate-sugar epimerase</fullName>
    </submittedName>
</protein>
<dbReference type="Gene3D" id="3.40.50.720">
    <property type="entry name" value="NAD(P)-binding Rossmann-like Domain"/>
    <property type="match status" value="1"/>
</dbReference>
<dbReference type="PANTHER" id="PTHR43245">
    <property type="entry name" value="BIFUNCTIONAL POLYMYXIN RESISTANCE PROTEIN ARNA"/>
    <property type="match status" value="1"/>
</dbReference>
<dbReference type="CDD" id="cd05232">
    <property type="entry name" value="UDP_G4E_4_SDR_e"/>
    <property type="match status" value="1"/>
</dbReference>
<dbReference type="SUPFAM" id="SSF51735">
    <property type="entry name" value="NAD(P)-binding Rossmann-fold domains"/>
    <property type="match status" value="1"/>
</dbReference>
<proteinExistence type="predicted"/>
<dbReference type="InterPro" id="IPR036291">
    <property type="entry name" value="NAD(P)-bd_dom_sf"/>
</dbReference>
<dbReference type="PANTHER" id="PTHR43245:SF58">
    <property type="entry name" value="BLL5923 PROTEIN"/>
    <property type="match status" value="1"/>
</dbReference>
<dbReference type="AlphaFoldDB" id="A0A2S6H9N4"/>
<evidence type="ECO:0000259" key="1">
    <source>
        <dbReference type="Pfam" id="PF01370"/>
    </source>
</evidence>
<name>A0A2S6H9N4_9GAMM</name>
<gene>
    <name evidence="2" type="ORF">B0F87_111118</name>
</gene>
<dbReference type="EMBL" id="PTIZ01000011">
    <property type="protein sequence ID" value="PPK74187.1"/>
    <property type="molecule type" value="Genomic_DNA"/>
</dbReference>
<sequence length="325" mass="35351">MQSNISGDSPSMLITGANGFIGKSLCTELLRQGQFVRAAMRFGNLPIENIESVSIGVIDGETDWTNALLGIKVVVHLAARVHVIKDNAVDPLDELRKVNVDGAWNLALQAAEAGVQRFIFISSIKVNGDGTLLGRPYTADDQPAPVDSYGISKFEAEDALRHLAEQTGMEVVIIRPSLVYGPGVKANFYSMMHWLEKGIPLPLGAIHNKRSFVALDNLVDLIITCIDHPAAANRTFLAADGEDLSTTELLQRMGNALGKPVKLFPMPIWMLKAAAILVGKRDMAQRLCNSLQVDISEARDLLGWQPPVSVDDALKKTATDFLQKL</sequence>
<comment type="caution">
    <text evidence="2">The sequence shown here is derived from an EMBL/GenBank/DDBJ whole genome shotgun (WGS) entry which is preliminary data.</text>
</comment>
<dbReference type="InterPro" id="IPR001509">
    <property type="entry name" value="Epimerase_deHydtase"/>
</dbReference>
<reference evidence="2 3" key="1">
    <citation type="submission" date="2018-02" db="EMBL/GenBank/DDBJ databases">
        <title>Subsurface microbial communities from deep shales in Ohio and West Virginia, USA.</title>
        <authorList>
            <person name="Wrighton K."/>
        </authorList>
    </citation>
    <scope>NUCLEOTIDE SEQUENCE [LARGE SCALE GENOMIC DNA]</scope>
    <source>
        <strain evidence="2 3">OWC-DMM</strain>
    </source>
</reference>
<evidence type="ECO:0000313" key="3">
    <source>
        <dbReference type="Proteomes" id="UP000240010"/>
    </source>
</evidence>
<organism evidence="2 3">
    <name type="scientific">Methylobacter tundripaludum</name>
    <dbReference type="NCBI Taxonomy" id="173365"/>
    <lineage>
        <taxon>Bacteria</taxon>
        <taxon>Pseudomonadati</taxon>
        <taxon>Pseudomonadota</taxon>
        <taxon>Gammaproteobacteria</taxon>
        <taxon>Methylococcales</taxon>
        <taxon>Methylococcaceae</taxon>
        <taxon>Methylobacter</taxon>
    </lineage>
</organism>
<dbReference type="Proteomes" id="UP000240010">
    <property type="component" value="Unassembled WGS sequence"/>
</dbReference>
<dbReference type="Pfam" id="PF01370">
    <property type="entry name" value="Epimerase"/>
    <property type="match status" value="1"/>
</dbReference>
<feature type="domain" description="NAD-dependent epimerase/dehydratase" evidence="1">
    <location>
        <begin position="12"/>
        <end position="232"/>
    </location>
</feature>
<dbReference type="RefSeq" id="WP_181050154.1">
    <property type="nucleotide sequence ID" value="NZ_PTIZ01000011.1"/>
</dbReference>
<evidence type="ECO:0000313" key="2">
    <source>
        <dbReference type="EMBL" id="PPK74187.1"/>
    </source>
</evidence>